<reference evidence="2 3" key="1">
    <citation type="submission" date="2019-04" db="EMBL/GenBank/DDBJ databases">
        <title>Comparative genomics of Aeromonas veronii strains pathogenic to fish.</title>
        <authorList>
            <person name="Cascarano M.C."/>
            <person name="Smyrli M."/>
            <person name="Katharios P."/>
        </authorList>
    </citation>
    <scope>NUCLEOTIDE SEQUENCE [LARGE SCALE GENOMIC DNA]</scope>
    <source>
        <strain evidence="2 3">XU1</strain>
    </source>
</reference>
<evidence type="ECO:0000256" key="1">
    <source>
        <dbReference type="SAM" id="Phobius"/>
    </source>
</evidence>
<dbReference type="Proteomes" id="UP000309618">
    <property type="component" value="Unassembled WGS sequence"/>
</dbReference>
<keyword evidence="1" id="KW-0812">Transmembrane</keyword>
<dbReference type="EMBL" id="SSUX01000011">
    <property type="protein sequence ID" value="THJ43616.1"/>
    <property type="molecule type" value="Genomic_DNA"/>
</dbReference>
<name>A0A4S5CKI6_AERVE</name>
<keyword evidence="1" id="KW-0472">Membrane</keyword>
<sequence length="102" mass="12720">MSVWFKQVTAVQFNQLDTWFWWREYGTCLWLHIWRVFRDVFNEWYDIRNWFMLLMLPLAVVLSPLSMLNSMHQAKKDRERFGLTLHNQRNIEWLKSKQPKDK</sequence>
<proteinExistence type="predicted"/>
<organism evidence="2 3">
    <name type="scientific">Aeromonas veronii</name>
    <dbReference type="NCBI Taxonomy" id="654"/>
    <lineage>
        <taxon>Bacteria</taxon>
        <taxon>Pseudomonadati</taxon>
        <taxon>Pseudomonadota</taxon>
        <taxon>Gammaproteobacteria</taxon>
        <taxon>Aeromonadales</taxon>
        <taxon>Aeromonadaceae</taxon>
        <taxon>Aeromonas</taxon>
    </lineage>
</organism>
<feature type="transmembrane region" description="Helical" evidence="1">
    <location>
        <begin position="50"/>
        <end position="68"/>
    </location>
</feature>
<dbReference type="RefSeq" id="WP_136502055.1">
    <property type="nucleotide sequence ID" value="NZ_SSUX01000011.1"/>
</dbReference>
<evidence type="ECO:0000313" key="3">
    <source>
        <dbReference type="Proteomes" id="UP000309618"/>
    </source>
</evidence>
<protein>
    <submittedName>
        <fullName evidence="2">Uncharacterized protein</fullName>
    </submittedName>
</protein>
<gene>
    <name evidence="2" type="ORF">E8Q35_15020</name>
</gene>
<keyword evidence="1" id="KW-1133">Transmembrane helix</keyword>
<evidence type="ECO:0000313" key="2">
    <source>
        <dbReference type="EMBL" id="THJ43616.1"/>
    </source>
</evidence>
<comment type="caution">
    <text evidence="2">The sequence shown here is derived from an EMBL/GenBank/DDBJ whole genome shotgun (WGS) entry which is preliminary data.</text>
</comment>
<accession>A0A4S5CKI6</accession>
<dbReference type="AlphaFoldDB" id="A0A4S5CKI6"/>